<dbReference type="AlphaFoldDB" id="A0A151CHQ3"/>
<dbReference type="EMBL" id="LNKT01000006">
    <property type="protein sequence ID" value="KYJ87070.1"/>
    <property type="molecule type" value="Genomic_DNA"/>
</dbReference>
<keyword evidence="1" id="KW-1133">Transmembrane helix</keyword>
<keyword evidence="3" id="KW-1185">Reference proteome</keyword>
<feature type="transmembrane region" description="Helical" evidence="1">
    <location>
        <begin position="196"/>
        <end position="214"/>
    </location>
</feature>
<protein>
    <recommendedName>
        <fullName evidence="4">Glycosyltransferase RgtA/B/C/D-like domain-containing protein</fullName>
    </recommendedName>
</protein>
<evidence type="ECO:0000256" key="1">
    <source>
        <dbReference type="SAM" id="Phobius"/>
    </source>
</evidence>
<proteinExistence type="predicted"/>
<feature type="transmembrane region" description="Helical" evidence="1">
    <location>
        <begin position="130"/>
        <end position="158"/>
    </location>
</feature>
<dbReference type="RefSeq" id="WP_067329514.1">
    <property type="nucleotide sequence ID" value="NZ_LNKT01000006.1"/>
</dbReference>
<evidence type="ECO:0008006" key="4">
    <source>
        <dbReference type="Google" id="ProtNLM"/>
    </source>
</evidence>
<name>A0A151CHQ3_9BACT</name>
<reference evidence="2 3" key="1">
    <citation type="submission" date="2015-11" db="EMBL/GenBank/DDBJ databases">
        <title>Draft genome of Sulfurovum riftiae 1812E, a member of the Epsilonproteobacteria isolated from the tube of the deep-sea hydrothermal vent tubewom Riftia pachyptila.</title>
        <authorList>
            <person name="Vetriani C."/>
            <person name="Giovannelli D."/>
        </authorList>
    </citation>
    <scope>NUCLEOTIDE SEQUENCE [LARGE SCALE GENOMIC DNA]</scope>
    <source>
        <strain evidence="2 3">1812E</strain>
    </source>
</reference>
<dbReference type="OrthoDB" id="5362731at2"/>
<evidence type="ECO:0000313" key="3">
    <source>
        <dbReference type="Proteomes" id="UP000075359"/>
    </source>
</evidence>
<dbReference type="STRING" id="1630136.AS592_02480"/>
<feature type="transmembrane region" description="Helical" evidence="1">
    <location>
        <begin position="95"/>
        <end position="124"/>
    </location>
</feature>
<dbReference type="Proteomes" id="UP000075359">
    <property type="component" value="Unassembled WGS sequence"/>
</dbReference>
<keyword evidence="1" id="KW-0472">Membrane</keyword>
<feature type="transmembrane region" description="Helical" evidence="1">
    <location>
        <begin position="286"/>
        <end position="304"/>
    </location>
</feature>
<sequence>MKRQHFLLALPLYVLAVLYLAITTPISPHEAKLLYASHDIAAVLIQWSREYVPGFIGLRVFFIFFGFLSIWFFYELSRRHFEKREDAYLATFIFMLMPGIITASTMANIGIVVLPLVLLFVLLYEKGEMVWLPFIMLALFFVHEASIIFFVALLFYGITHKDKKLTIAASAFLLAFIYLAKGINIGGRPSGHFAEIFGLYATLFSPLVFLYFFYTMYRILLRGERGLIWYISFTAFTFSLVLSIRQRIYLTDFAPYVLAAVVLMLDQFNLSLRVRLPQFQKWYRRGFYIVMAFLLLSALIIIFHKTLYLISSDPEKHFAKRIYRPYYLAKELKAKGINCYDTENVRERYQLRYYGLRSCQIEW</sequence>
<feature type="transmembrane region" description="Helical" evidence="1">
    <location>
        <begin position="226"/>
        <end position="244"/>
    </location>
</feature>
<gene>
    <name evidence="2" type="ORF">AS592_02480</name>
</gene>
<organism evidence="2 3">
    <name type="scientific">Sulfurovum riftiae</name>
    <dbReference type="NCBI Taxonomy" id="1630136"/>
    <lineage>
        <taxon>Bacteria</taxon>
        <taxon>Pseudomonadati</taxon>
        <taxon>Campylobacterota</taxon>
        <taxon>Epsilonproteobacteria</taxon>
        <taxon>Campylobacterales</taxon>
        <taxon>Sulfurovaceae</taxon>
        <taxon>Sulfurovum</taxon>
    </lineage>
</organism>
<comment type="caution">
    <text evidence="2">The sequence shown here is derived from an EMBL/GenBank/DDBJ whole genome shotgun (WGS) entry which is preliminary data.</text>
</comment>
<feature type="transmembrane region" description="Helical" evidence="1">
    <location>
        <begin position="165"/>
        <end position="184"/>
    </location>
</feature>
<evidence type="ECO:0000313" key="2">
    <source>
        <dbReference type="EMBL" id="KYJ87070.1"/>
    </source>
</evidence>
<accession>A0A151CHQ3</accession>
<feature type="transmembrane region" description="Helical" evidence="1">
    <location>
        <begin position="56"/>
        <end position="74"/>
    </location>
</feature>
<keyword evidence="1" id="KW-0812">Transmembrane</keyword>